<name>A0AB39JDR3_9BACT</name>
<sequence>MNITNEQYLALSALVYSDISTYYNKKQTIIGYLIGNNRIKDYLGKDGSVSPEFSALSTLKDEIIRDEQKKKSRKDFNLDSPELSALQNSSNPLRSFVLLDQSPPVIYRSTVTQRGLTRTVYHEYEANLLIG</sequence>
<gene>
    <name evidence="1" type="ORF">TM074_02910</name>
</gene>
<evidence type="ECO:0000313" key="1">
    <source>
        <dbReference type="EMBL" id="XDN89635.1"/>
    </source>
</evidence>
<proteinExistence type="predicted"/>
<dbReference type="AlphaFoldDB" id="A0AB39JDR3"/>
<dbReference type="RefSeq" id="WP_369000212.1">
    <property type="nucleotide sequence ID" value="NZ_CP158487.1"/>
</dbReference>
<protein>
    <submittedName>
        <fullName evidence="1">Uncharacterized protein</fullName>
    </submittedName>
</protein>
<dbReference type="EMBL" id="CP158487">
    <property type="protein sequence ID" value="XDN89635.1"/>
    <property type="molecule type" value="Genomic_DNA"/>
</dbReference>
<organism evidence="1">
    <name type="scientific">Candidatus Nanosynbacter sp. TM7-074</name>
    <dbReference type="NCBI Taxonomy" id="3158573"/>
    <lineage>
        <taxon>Bacteria</taxon>
        <taxon>Candidatus Saccharimonadota</taxon>
        <taxon>Candidatus Saccharimonadia</taxon>
        <taxon>Candidatus Nanosynbacterales</taxon>
        <taxon>Candidatus Nanosynbacteraceae</taxon>
        <taxon>Candidatus Nanosynbacter</taxon>
    </lineage>
</organism>
<accession>A0AB39JDR3</accession>
<reference evidence="1" key="1">
    <citation type="submission" date="2024-06" db="EMBL/GenBank/DDBJ databases">
        <authorList>
            <person name="Atkinson C."/>
            <person name="McLean J."/>
            <person name="Gallagher L."/>
            <person name="Bor B."/>
            <person name="Mougous J."/>
        </authorList>
    </citation>
    <scope>NUCLEOTIDE SEQUENCE</scope>
    <source>
        <strain evidence="1">TM7-074</strain>
    </source>
</reference>